<dbReference type="SMART" id="SM00487">
    <property type="entry name" value="DEXDc"/>
    <property type="match status" value="1"/>
</dbReference>
<evidence type="ECO:0000313" key="10">
    <source>
        <dbReference type="Proteomes" id="UP001148786"/>
    </source>
</evidence>
<gene>
    <name evidence="9" type="ORF">NLJ89_g12020</name>
</gene>
<dbReference type="OrthoDB" id="2499463at2759"/>
<dbReference type="GO" id="GO:0005737">
    <property type="term" value="C:cytoplasm"/>
    <property type="evidence" value="ECO:0007669"/>
    <property type="project" value="TreeGrafter"/>
</dbReference>
<dbReference type="PROSITE" id="PS51192">
    <property type="entry name" value="HELICASE_ATP_BIND_1"/>
    <property type="match status" value="1"/>
</dbReference>
<dbReference type="PROSITE" id="PS51194">
    <property type="entry name" value="HELICASE_CTER"/>
    <property type="match status" value="1"/>
</dbReference>
<dbReference type="GO" id="GO:0009378">
    <property type="term" value="F:four-way junction helicase activity"/>
    <property type="evidence" value="ECO:0007669"/>
    <property type="project" value="TreeGrafter"/>
</dbReference>
<evidence type="ECO:0000313" key="9">
    <source>
        <dbReference type="EMBL" id="KAJ3483954.1"/>
    </source>
</evidence>
<accession>A0A9W8JP17</accession>
<reference evidence="9" key="1">
    <citation type="submission" date="2022-07" db="EMBL/GenBank/DDBJ databases">
        <title>Genome Sequence of Agrocybe chaxingu.</title>
        <authorList>
            <person name="Buettner E."/>
        </authorList>
    </citation>
    <scope>NUCLEOTIDE SEQUENCE</scope>
    <source>
        <strain evidence="9">MP-N11</strain>
    </source>
</reference>
<feature type="domain" description="Helicase C-terminal" evidence="8">
    <location>
        <begin position="277"/>
        <end position="428"/>
    </location>
</feature>
<feature type="domain" description="Helicase ATP-binding" evidence="7">
    <location>
        <begin position="64"/>
        <end position="234"/>
    </location>
</feature>
<dbReference type="GO" id="GO:0003676">
    <property type="term" value="F:nucleic acid binding"/>
    <property type="evidence" value="ECO:0007669"/>
    <property type="project" value="InterPro"/>
</dbReference>
<proteinExistence type="inferred from homology"/>
<dbReference type="EMBL" id="JANKHO010003387">
    <property type="protein sequence ID" value="KAJ3483954.1"/>
    <property type="molecule type" value="Genomic_DNA"/>
</dbReference>
<protein>
    <recommendedName>
        <fullName evidence="5">DNA 3'-5' helicase</fullName>
        <ecNumber evidence="5">5.6.2.4</ecNumber>
    </recommendedName>
</protein>
<evidence type="ECO:0000256" key="5">
    <source>
        <dbReference type="ARBA" id="ARBA00034808"/>
    </source>
</evidence>
<dbReference type="Gene3D" id="3.40.50.300">
    <property type="entry name" value="P-loop containing nucleotide triphosphate hydrolases"/>
    <property type="match status" value="2"/>
</dbReference>
<feature type="compositionally biased region" description="Acidic residues" evidence="6">
    <location>
        <begin position="445"/>
        <end position="454"/>
    </location>
</feature>
<dbReference type="CDD" id="cd17920">
    <property type="entry name" value="DEXHc_RecQ"/>
    <property type="match status" value="1"/>
</dbReference>
<comment type="similarity">
    <text evidence="1">Belongs to the helicase family. RecQ subfamily.</text>
</comment>
<evidence type="ECO:0000256" key="2">
    <source>
        <dbReference type="ARBA" id="ARBA00022741"/>
    </source>
</evidence>
<dbReference type="GO" id="GO:0043138">
    <property type="term" value="F:3'-5' DNA helicase activity"/>
    <property type="evidence" value="ECO:0007669"/>
    <property type="project" value="UniProtKB-EC"/>
</dbReference>
<evidence type="ECO:0000256" key="1">
    <source>
        <dbReference type="ARBA" id="ARBA00005446"/>
    </source>
</evidence>
<dbReference type="SMART" id="SM00490">
    <property type="entry name" value="HELICc"/>
    <property type="match status" value="1"/>
</dbReference>
<dbReference type="Proteomes" id="UP001148786">
    <property type="component" value="Unassembled WGS sequence"/>
</dbReference>
<comment type="caution">
    <text evidence="9">The sequence shown here is derived from an EMBL/GenBank/DDBJ whole genome shotgun (WGS) entry which is preliminary data.</text>
</comment>
<keyword evidence="3" id="KW-0067">ATP-binding</keyword>
<name>A0A9W8JP17_9AGAR</name>
<dbReference type="Pfam" id="PF00270">
    <property type="entry name" value="DEAD"/>
    <property type="match status" value="1"/>
</dbReference>
<organism evidence="9 10">
    <name type="scientific">Agrocybe chaxingu</name>
    <dbReference type="NCBI Taxonomy" id="84603"/>
    <lineage>
        <taxon>Eukaryota</taxon>
        <taxon>Fungi</taxon>
        <taxon>Dikarya</taxon>
        <taxon>Basidiomycota</taxon>
        <taxon>Agaricomycotina</taxon>
        <taxon>Agaricomycetes</taxon>
        <taxon>Agaricomycetidae</taxon>
        <taxon>Agaricales</taxon>
        <taxon>Agaricineae</taxon>
        <taxon>Strophariaceae</taxon>
        <taxon>Agrocybe</taxon>
    </lineage>
</organism>
<keyword evidence="2" id="KW-0547">Nucleotide-binding</keyword>
<dbReference type="GO" id="GO:0005694">
    <property type="term" value="C:chromosome"/>
    <property type="evidence" value="ECO:0007669"/>
    <property type="project" value="TreeGrafter"/>
</dbReference>
<dbReference type="InterPro" id="IPR014001">
    <property type="entry name" value="Helicase_ATP-bd"/>
</dbReference>
<evidence type="ECO:0000259" key="7">
    <source>
        <dbReference type="PROSITE" id="PS51192"/>
    </source>
</evidence>
<evidence type="ECO:0000256" key="6">
    <source>
        <dbReference type="SAM" id="MobiDB-lite"/>
    </source>
</evidence>
<dbReference type="PANTHER" id="PTHR13710:SF120">
    <property type="entry name" value="BIFUNCTIONAL 3'-5' EXONUCLEASE_ATP-DEPENDENT HELICASE WRN"/>
    <property type="match status" value="1"/>
</dbReference>
<evidence type="ECO:0000259" key="8">
    <source>
        <dbReference type="PROSITE" id="PS51194"/>
    </source>
</evidence>
<evidence type="ECO:0000256" key="4">
    <source>
        <dbReference type="ARBA" id="ARBA00034617"/>
    </source>
</evidence>
<dbReference type="InterPro" id="IPR011545">
    <property type="entry name" value="DEAD/DEAH_box_helicase_dom"/>
</dbReference>
<dbReference type="InterPro" id="IPR001650">
    <property type="entry name" value="Helicase_C-like"/>
</dbReference>
<feature type="compositionally biased region" description="Acidic residues" evidence="6">
    <location>
        <begin position="417"/>
        <end position="437"/>
    </location>
</feature>
<dbReference type="GO" id="GO:0005524">
    <property type="term" value="F:ATP binding"/>
    <property type="evidence" value="ECO:0007669"/>
    <property type="project" value="UniProtKB-KW"/>
</dbReference>
<keyword evidence="10" id="KW-1185">Reference proteome</keyword>
<dbReference type="PANTHER" id="PTHR13710">
    <property type="entry name" value="DNA HELICASE RECQ FAMILY MEMBER"/>
    <property type="match status" value="1"/>
</dbReference>
<dbReference type="GO" id="GO:0005634">
    <property type="term" value="C:nucleus"/>
    <property type="evidence" value="ECO:0007669"/>
    <property type="project" value="TreeGrafter"/>
</dbReference>
<dbReference type="GO" id="GO:0000724">
    <property type="term" value="P:double-strand break repair via homologous recombination"/>
    <property type="evidence" value="ECO:0007669"/>
    <property type="project" value="TreeGrafter"/>
</dbReference>
<comment type="catalytic activity">
    <reaction evidence="4">
        <text>Couples ATP hydrolysis with the unwinding of duplex DNA by translocating in the 3'-5' direction.</text>
        <dbReference type="EC" id="5.6.2.4"/>
    </reaction>
</comment>
<feature type="region of interest" description="Disordered" evidence="6">
    <location>
        <begin position="401"/>
        <end position="470"/>
    </location>
</feature>
<sequence>MSPAPDQTHAHARDRARSYKNLNAARREAANTTNYDSATTRATLIRIFRERFGADPRDWQLDVAEAILLGLDSVVIAGTGAGKTIPFMLPLLLDEKKKVVVISPLKVLQEDQADRFKKLKLAAVAVNGDTWDHDLATGLKEGRYQGVLASPEMCLKHAEFRQILTSDFDDICAVIVDEAHCIAQWGGDFRTAYSELGKLRSFFPPNIPILATSATLNPRSLREVRSQLGIDADDAFYLNLGNDRPNIAYSAIQINSADDYDALRPLLTRFADPSEASKPDDMVKTIVFVNAVQPAQVGARTVRSWFAPDLRKYVDYLYAYRTRHAKRRAMQRFRKGETRILIATEAAGMGADIPDIEQVIQFGVPSSLSVWIQRAGRAGRSPHIKARAILLYEKSMFETQKTRKKKRGAKDNPVTDSEGEEDNIEEVEGAGVEEVDVEAGPNDTCVEDVSEEVPGDNVDHDGEVSDEDNG</sequence>
<dbReference type="EC" id="5.6.2.4" evidence="5"/>
<dbReference type="InterPro" id="IPR027417">
    <property type="entry name" value="P-loop_NTPase"/>
</dbReference>
<dbReference type="Pfam" id="PF00271">
    <property type="entry name" value="Helicase_C"/>
    <property type="match status" value="1"/>
</dbReference>
<evidence type="ECO:0000256" key="3">
    <source>
        <dbReference type="ARBA" id="ARBA00022840"/>
    </source>
</evidence>
<dbReference type="AlphaFoldDB" id="A0A9W8JP17"/>
<dbReference type="SUPFAM" id="SSF52540">
    <property type="entry name" value="P-loop containing nucleoside triphosphate hydrolases"/>
    <property type="match status" value="1"/>
</dbReference>